<proteinExistence type="predicted"/>
<reference evidence="3" key="1">
    <citation type="submission" date="2013-03" db="EMBL/GenBank/DDBJ databases">
        <title>The Genome Sequence of Anopheles minimus MINIMUS1.</title>
        <authorList>
            <consortium name="The Broad Institute Genomics Platform"/>
            <person name="Neafsey D.E."/>
            <person name="Walton C."/>
            <person name="Walker B."/>
            <person name="Young S.K."/>
            <person name="Zeng Q."/>
            <person name="Gargeya S."/>
            <person name="Fitzgerald M."/>
            <person name="Haas B."/>
            <person name="Abouelleil A."/>
            <person name="Allen A.W."/>
            <person name="Alvarado L."/>
            <person name="Arachchi H.M."/>
            <person name="Berlin A.M."/>
            <person name="Chapman S.B."/>
            <person name="Gainer-Dewar J."/>
            <person name="Goldberg J."/>
            <person name="Griggs A."/>
            <person name="Gujja S."/>
            <person name="Hansen M."/>
            <person name="Howarth C."/>
            <person name="Imamovic A."/>
            <person name="Ireland A."/>
            <person name="Larimer J."/>
            <person name="McCowan C."/>
            <person name="Murphy C."/>
            <person name="Pearson M."/>
            <person name="Poon T.W."/>
            <person name="Priest M."/>
            <person name="Roberts A."/>
            <person name="Saif S."/>
            <person name="Shea T."/>
            <person name="Sisk P."/>
            <person name="Sykes S."/>
            <person name="Wortman J."/>
            <person name="Nusbaum C."/>
            <person name="Birren B."/>
        </authorList>
    </citation>
    <scope>NUCLEOTIDE SEQUENCE [LARGE SCALE GENOMIC DNA]</scope>
    <source>
        <strain evidence="3">MINIMUS1</strain>
    </source>
</reference>
<dbReference type="EnsemblMetazoa" id="AMIN014346-RA">
    <property type="protein sequence ID" value="AMIN014346-PA"/>
    <property type="gene ID" value="AMIN014346"/>
</dbReference>
<evidence type="ECO:0000256" key="1">
    <source>
        <dbReference type="SAM" id="MobiDB-lite"/>
    </source>
</evidence>
<sequence length="86" mass="9735">MTPGSCSGIWQWLQYRNDCPGCVPSLRIPGHPRSCPRSSLPASSLRLPRTFRNRPPVHRDRAVPNRTVVRSTHPPSRTGTIRAMHR</sequence>
<keyword evidence="3" id="KW-1185">Reference proteome</keyword>
<name>A0A182WNR9_9DIPT</name>
<dbReference type="Proteomes" id="UP000075920">
    <property type="component" value="Unassembled WGS sequence"/>
</dbReference>
<feature type="compositionally biased region" description="Polar residues" evidence="1">
    <location>
        <begin position="68"/>
        <end position="79"/>
    </location>
</feature>
<dbReference type="VEuPathDB" id="VectorBase:AMIN014346"/>
<feature type="region of interest" description="Disordered" evidence="1">
    <location>
        <begin position="49"/>
        <end position="86"/>
    </location>
</feature>
<evidence type="ECO:0000313" key="3">
    <source>
        <dbReference type="Proteomes" id="UP000075920"/>
    </source>
</evidence>
<accession>A0A182WNR9</accession>
<evidence type="ECO:0000313" key="2">
    <source>
        <dbReference type="EnsemblMetazoa" id="AMIN014346-PA"/>
    </source>
</evidence>
<organism evidence="2 3">
    <name type="scientific">Anopheles minimus</name>
    <dbReference type="NCBI Taxonomy" id="112268"/>
    <lineage>
        <taxon>Eukaryota</taxon>
        <taxon>Metazoa</taxon>
        <taxon>Ecdysozoa</taxon>
        <taxon>Arthropoda</taxon>
        <taxon>Hexapoda</taxon>
        <taxon>Insecta</taxon>
        <taxon>Pterygota</taxon>
        <taxon>Neoptera</taxon>
        <taxon>Endopterygota</taxon>
        <taxon>Diptera</taxon>
        <taxon>Nematocera</taxon>
        <taxon>Culicoidea</taxon>
        <taxon>Culicidae</taxon>
        <taxon>Anophelinae</taxon>
        <taxon>Anopheles</taxon>
    </lineage>
</organism>
<protein>
    <submittedName>
        <fullName evidence="2">Uncharacterized protein</fullName>
    </submittedName>
</protein>
<dbReference type="AlphaFoldDB" id="A0A182WNR9"/>
<reference evidence="2" key="2">
    <citation type="submission" date="2020-05" db="UniProtKB">
        <authorList>
            <consortium name="EnsemblMetazoa"/>
        </authorList>
    </citation>
    <scope>IDENTIFICATION</scope>
    <source>
        <strain evidence="2">MINIMUS1</strain>
    </source>
</reference>